<dbReference type="PROSITE" id="PS00154">
    <property type="entry name" value="ATPASE_E1_E2"/>
    <property type="match status" value="1"/>
</dbReference>
<dbReference type="OrthoDB" id="135399at2"/>
<evidence type="ECO:0000256" key="7">
    <source>
        <dbReference type="ARBA" id="ARBA00022741"/>
    </source>
</evidence>
<dbReference type="GO" id="GO:0005524">
    <property type="term" value="F:ATP binding"/>
    <property type="evidence" value="ECO:0007669"/>
    <property type="project" value="UniProtKB-UniRule"/>
</dbReference>
<dbReference type="SFLD" id="SFLDS00003">
    <property type="entry name" value="Haloacid_Dehalogenase"/>
    <property type="match status" value="1"/>
</dbReference>
<dbReference type="SUPFAM" id="SSF81665">
    <property type="entry name" value="Calcium ATPase, transmembrane domain M"/>
    <property type="match status" value="1"/>
</dbReference>
<keyword evidence="4" id="KW-0597">Phosphoprotein</keyword>
<feature type="transmembrane region" description="Helical" evidence="12">
    <location>
        <begin position="117"/>
        <end position="134"/>
    </location>
</feature>
<dbReference type="SUPFAM" id="SSF55008">
    <property type="entry name" value="HMA, heavy metal-associated domain"/>
    <property type="match status" value="1"/>
</dbReference>
<keyword evidence="5 12" id="KW-0812">Transmembrane</keyword>
<evidence type="ECO:0000256" key="9">
    <source>
        <dbReference type="ARBA" id="ARBA00022967"/>
    </source>
</evidence>
<keyword evidence="10 12" id="KW-1133">Transmembrane helix</keyword>
<evidence type="ECO:0000256" key="6">
    <source>
        <dbReference type="ARBA" id="ARBA00022723"/>
    </source>
</evidence>
<dbReference type="GO" id="GO:0019829">
    <property type="term" value="F:ATPase-coupled monoatomic cation transmembrane transporter activity"/>
    <property type="evidence" value="ECO:0007669"/>
    <property type="project" value="InterPro"/>
</dbReference>
<dbReference type="Gene3D" id="3.40.1110.10">
    <property type="entry name" value="Calcium-transporting ATPase, cytoplasmic domain N"/>
    <property type="match status" value="1"/>
</dbReference>
<evidence type="ECO:0000256" key="4">
    <source>
        <dbReference type="ARBA" id="ARBA00022553"/>
    </source>
</evidence>
<dbReference type="CDD" id="cd00371">
    <property type="entry name" value="HMA"/>
    <property type="match status" value="1"/>
</dbReference>
<feature type="transmembrane region" description="Helical" evidence="12">
    <location>
        <begin position="319"/>
        <end position="338"/>
    </location>
</feature>
<dbReference type="InterPro" id="IPR023299">
    <property type="entry name" value="ATPase_P-typ_cyto_dom_N"/>
</dbReference>
<dbReference type="Pfam" id="PF00403">
    <property type="entry name" value="HMA"/>
    <property type="match status" value="1"/>
</dbReference>
<comment type="caution">
    <text evidence="14">The sequence shown here is derived from an EMBL/GenBank/DDBJ whole genome shotgun (WGS) entry which is preliminary data.</text>
</comment>
<feature type="transmembrane region" description="Helical" evidence="12">
    <location>
        <begin position="94"/>
        <end position="111"/>
    </location>
</feature>
<dbReference type="Pfam" id="PF00702">
    <property type="entry name" value="Hydrolase"/>
    <property type="match status" value="1"/>
</dbReference>
<dbReference type="InterPro" id="IPR017969">
    <property type="entry name" value="Heavy-metal-associated_CS"/>
</dbReference>
<dbReference type="InterPro" id="IPR044492">
    <property type="entry name" value="P_typ_ATPase_HD_dom"/>
</dbReference>
<dbReference type="InterPro" id="IPR006121">
    <property type="entry name" value="HMA_dom"/>
</dbReference>
<dbReference type="PANTHER" id="PTHR48085:SF5">
    <property type="entry name" value="CADMIUM_ZINC-TRANSPORTING ATPASE HMA4-RELATED"/>
    <property type="match status" value="1"/>
</dbReference>
<dbReference type="PROSITE" id="PS50846">
    <property type="entry name" value="HMA_2"/>
    <property type="match status" value="1"/>
</dbReference>
<dbReference type="Proteomes" id="UP000050544">
    <property type="component" value="Unassembled WGS sequence"/>
</dbReference>
<dbReference type="NCBIfam" id="TIGR01494">
    <property type="entry name" value="ATPase_P-type"/>
    <property type="match status" value="2"/>
</dbReference>
<dbReference type="SFLD" id="SFLDF00027">
    <property type="entry name" value="p-type_atpase"/>
    <property type="match status" value="1"/>
</dbReference>
<evidence type="ECO:0000256" key="1">
    <source>
        <dbReference type="ARBA" id="ARBA00004651"/>
    </source>
</evidence>
<dbReference type="InterPro" id="IPR018303">
    <property type="entry name" value="ATPase_P-typ_P_site"/>
</dbReference>
<dbReference type="InterPro" id="IPR027256">
    <property type="entry name" value="P-typ_ATPase_IB"/>
</dbReference>
<reference evidence="14 15" key="1">
    <citation type="submission" date="2015-07" db="EMBL/GenBank/DDBJ databases">
        <title>Whole genome sequence of Thermanaerothrix daxensis DSM 23592.</title>
        <authorList>
            <person name="Hemp J."/>
            <person name="Ward L.M."/>
            <person name="Pace L.A."/>
            <person name="Fischer W.W."/>
        </authorList>
    </citation>
    <scope>NUCLEOTIDE SEQUENCE [LARGE SCALE GENOMIC DNA]</scope>
    <source>
        <strain evidence="14 15">GNS-1</strain>
    </source>
</reference>
<evidence type="ECO:0000313" key="15">
    <source>
        <dbReference type="Proteomes" id="UP000050544"/>
    </source>
</evidence>
<dbReference type="SUPFAM" id="SSF81653">
    <property type="entry name" value="Calcium ATPase, transduction domain A"/>
    <property type="match status" value="1"/>
</dbReference>
<dbReference type="InterPro" id="IPR036412">
    <property type="entry name" value="HAD-like_sf"/>
</dbReference>
<keyword evidence="9" id="KW-1278">Translocase</keyword>
<dbReference type="InterPro" id="IPR001757">
    <property type="entry name" value="P_typ_ATPase"/>
</dbReference>
<dbReference type="InterPro" id="IPR059000">
    <property type="entry name" value="ATPase_P-type_domA"/>
</dbReference>
<dbReference type="InterPro" id="IPR023298">
    <property type="entry name" value="ATPase_P-typ_TM_dom_sf"/>
</dbReference>
<dbReference type="GO" id="GO:0005886">
    <property type="term" value="C:plasma membrane"/>
    <property type="evidence" value="ECO:0007669"/>
    <property type="project" value="UniProtKB-SubCell"/>
</dbReference>
<evidence type="ECO:0000313" key="14">
    <source>
        <dbReference type="EMBL" id="KPL83724.1"/>
    </source>
</evidence>
<protein>
    <recommendedName>
        <fullName evidence="13">HMA domain-containing protein</fullName>
    </recommendedName>
</protein>
<comment type="subcellular location">
    <subcellularLocation>
        <location evidence="1">Cell membrane</location>
        <topology evidence="1">Multi-pass membrane protein</topology>
    </subcellularLocation>
</comment>
<dbReference type="InterPro" id="IPR008250">
    <property type="entry name" value="ATPase_P-typ_transduc_dom_A_sf"/>
</dbReference>
<keyword evidence="7 12" id="KW-0547">Nucleotide-binding</keyword>
<dbReference type="Gene3D" id="3.30.70.100">
    <property type="match status" value="1"/>
</dbReference>
<dbReference type="NCBIfam" id="TIGR01525">
    <property type="entry name" value="ATPase-IB_hvy"/>
    <property type="match status" value="1"/>
</dbReference>
<evidence type="ECO:0000256" key="12">
    <source>
        <dbReference type="RuleBase" id="RU362081"/>
    </source>
</evidence>
<dbReference type="GO" id="GO:0015086">
    <property type="term" value="F:cadmium ion transmembrane transporter activity"/>
    <property type="evidence" value="ECO:0007669"/>
    <property type="project" value="TreeGrafter"/>
</dbReference>
<evidence type="ECO:0000259" key="13">
    <source>
        <dbReference type="PROSITE" id="PS50846"/>
    </source>
</evidence>
<dbReference type="GO" id="GO:0046872">
    <property type="term" value="F:metal ion binding"/>
    <property type="evidence" value="ECO:0007669"/>
    <property type="project" value="UniProtKB-KW"/>
</dbReference>
<dbReference type="EMBL" id="LGKO01000002">
    <property type="protein sequence ID" value="KPL83724.1"/>
    <property type="molecule type" value="Genomic_DNA"/>
</dbReference>
<dbReference type="AlphaFoldDB" id="A0A0P6YM03"/>
<name>A0A0P6YM03_9CHLR</name>
<dbReference type="PRINTS" id="PR00941">
    <property type="entry name" value="CDATPASE"/>
</dbReference>
<evidence type="ECO:0000256" key="3">
    <source>
        <dbReference type="ARBA" id="ARBA00022475"/>
    </source>
</evidence>
<dbReference type="PANTHER" id="PTHR48085">
    <property type="entry name" value="CADMIUM/ZINC-TRANSPORTING ATPASE HMA2-RELATED"/>
    <property type="match status" value="1"/>
</dbReference>
<accession>A0A0P6YM03</accession>
<keyword evidence="8 12" id="KW-0067">ATP-binding</keyword>
<keyword evidence="6 12" id="KW-0479">Metal-binding</keyword>
<dbReference type="FunFam" id="2.70.150.10:FF:000002">
    <property type="entry name" value="Copper-transporting ATPase 1, putative"/>
    <property type="match status" value="1"/>
</dbReference>
<evidence type="ECO:0000256" key="2">
    <source>
        <dbReference type="ARBA" id="ARBA00006024"/>
    </source>
</evidence>
<keyword evidence="15" id="KW-1185">Reference proteome</keyword>
<evidence type="ECO:0000256" key="5">
    <source>
        <dbReference type="ARBA" id="ARBA00022692"/>
    </source>
</evidence>
<evidence type="ECO:0000256" key="11">
    <source>
        <dbReference type="ARBA" id="ARBA00023136"/>
    </source>
</evidence>
<feature type="transmembrane region" description="Helical" evidence="12">
    <location>
        <begin position="358"/>
        <end position="385"/>
    </location>
</feature>
<dbReference type="Gene3D" id="2.70.150.10">
    <property type="entry name" value="Calcium-transporting ATPase, cytoplasmic transduction domain A"/>
    <property type="match status" value="1"/>
</dbReference>
<evidence type="ECO:0000256" key="8">
    <source>
        <dbReference type="ARBA" id="ARBA00022840"/>
    </source>
</evidence>
<dbReference type="SUPFAM" id="SSF56784">
    <property type="entry name" value="HAD-like"/>
    <property type="match status" value="1"/>
</dbReference>
<organism evidence="14 15">
    <name type="scientific">Thermanaerothrix daxensis</name>
    <dbReference type="NCBI Taxonomy" id="869279"/>
    <lineage>
        <taxon>Bacteria</taxon>
        <taxon>Bacillati</taxon>
        <taxon>Chloroflexota</taxon>
        <taxon>Anaerolineae</taxon>
        <taxon>Anaerolineales</taxon>
        <taxon>Anaerolineaceae</taxon>
        <taxon>Thermanaerothrix</taxon>
    </lineage>
</organism>
<dbReference type="PROSITE" id="PS01047">
    <property type="entry name" value="HMA_1"/>
    <property type="match status" value="1"/>
</dbReference>
<keyword evidence="11 12" id="KW-0472">Membrane</keyword>
<sequence>MPEHRYRLYGLDCADCAREVEHALYDLPGLHRVQVDFASGWLSLEGETIPTSEVERRVSALGYRLEMAPSPQAARPKRSGGFLGYLLVTPETRLTLWGALLLIIGLALLLWPTLRPLSLWFQAAALLLAGYPLARHALMGWLYSRELGINALMTLAAVGAVVIGEMTEAATLVVLFALAEALEGYTTERTRRTLDSLRSLLPEEALRLTPEGEERVPVTSLRVGDRVRIRPDDRIPVDGRVRAGNSEVNQAPITGESLPVEKHPGDEVFAGSINGRGSLEIEVIRPAHESALQRILAGVMEAQAQRPPFQRFVDRFARYYTPAVVILAVLIATLPPLFFRQPFLNPPEGGRGWLYRGLALLVIACPCALVMSTPITYFSALTAAARRGILIKGGRHLEALHQVRVVAFDKTGTLTLGSPHLTRVRAVDCRGGERCDRCDDLLALAEAMERESRHPLARAVLQAAVERGLERQHPPAQAVTLLPGLGLKARFNGHEALLGNHRWFDEAHPHPETLCQEVRTLEAHGHTAVLLQFDGQVRGYLTFMDRPRPESRATVAWLQRHGRHTALLSGDQPAAARTIAHALGIGEVHAPLLPAEKLQALRELRQRYGAVAMVGDGVNDTPALAAAQVGIAVGGAHSAQAMETADVVLMNDTLKPLPFLFRLADLTYRLVRQNVAFSLVTKLAFVLLAALGQATLWMAVLADMGVSLLVAINGMRPLGLTMPTDEP</sequence>
<dbReference type="Gene3D" id="3.40.50.1000">
    <property type="entry name" value="HAD superfamily/HAD-like"/>
    <property type="match status" value="1"/>
</dbReference>
<dbReference type="GO" id="GO:0016887">
    <property type="term" value="F:ATP hydrolysis activity"/>
    <property type="evidence" value="ECO:0007669"/>
    <property type="project" value="InterPro"/>
</dbReference>
<proteinExistence type="inferred from homology"/>
<dbReference type="PRINTS" id="PR00119">
    <property type="entry name" value="CATATPASE"/>
</dbReference>
<dbReference type="InterPro" id="IPR051014">
    <property type="entry name" value="Cation_Transport_ATPase_IB"/>
</dbReference>
<evidence type="ECO:0000256" key="10">
    <source>
        <dbReference type="ARBA" id="ARBA00022989"/>
    </source>
</evidence>
<keyword evidence="3 12" id="KW-1003">Cell membrane</keyword>
<dbReference type="PATRIC" id="fig|869279.4.peg.28"/>
<dbReference type="Pfam" id="PF00122">
    <property type="entry name" value="E1-E2_ATPase"/>
    <property type="match status" value="1"/>
</dbReference>
<dbReference type="InterPro" id="IPR036163">
    <property type="entry name" value="HMA_dom_sf"/>
</dbReference>
<comment type="similarity">
    <text evidence="2 12">Belongs to the cation transport ATPase (P-type) (TC 3.A.3) family. Type IB subfamily.</text>
</comment>
<dbReference type="SFLD" id="SFLDG00002">
    <property type="entry name" value="C1.7:_P-type_atpase_like"/>
    <property type="match status" value="1"/>
</dbReference>
<dbReference type="STRING" id="869279.SE15_00145"/>
<dbReference type="RefSeq" id="WP_054520097.1">
    <property type="nucleotide sequence ID" value="NZ_LGKO01000002.1"/>
</dbReference>
<gene>
    <name evidence="14" type="ORF">SE15_00145</name>
</gene>
<dbReference type="InterPro" id="IPR023214">
    <property type="entry name" value="HAD_sf"/>
</dbReference>
<feature type="transmembrane region" description="Helical" evidence="12">
    <location>
        <begin position="670"/>
        <end position="690"/>
    </location>
</feature>
<feature type="domain" description="HMA" evidence="13">
    <location>
        <begin position="2"/>
        <end position="66"/>
    </location>
</feature>